<dbReference type="KEGG" id="fla:SY85_23030"/>
<dbReference type="STRING" id="1492898.SY85_23030"/>
<dbReference type="InterPro" id="IPR017850">
    <property type="entry name" value="Alkaline_phosphatase_core_sf"/>
</dbReference>
<accession>A0A172U1D0</accession>
<feature type="chain" id="PRO_5008001545" description="Metalloenzyme domain-containing protein" evidence="1">
    <location>
        <begin position="21"/>
        <end position="372"/>
    </location>
</feature>
<dbReference type="PATRIC" id="fig|1492898.3.peg.4996"/>
<organism evidence="3 4">
    <name type="scientific">Flavisolibacter tropicus</name>
    <dbReference type="NCBI Taxonomy" id="1492898"/>
    <lineage>
        <taxon>Bacteria</taxon>
        <taxon>Pseudomonadati</taxon>
        <taxon>Bacteroidota</taxon>
        <taxon>Chitinophagia</taxon>
        <taxon>Chitinophagales</taxon>
        <taxon>Chitinophagaceae</taxon>
        <taxon>Flavisolibacter</taxon>
    </lineage>
</organism>
<dbReference type="AlphaFoldDB" id="A0A172U1D0"/>
<name>A0A172U1D0_9BACT</name>
<dbReference type="RefSeq" id="WP_066408240.1">
    <property type="nucleotide sequence ID" value="NZ_CP011390.1"/>
</dbReference>
<reference evidence="4" key="1">
    <citation type="submission" date="2015-01" db="EMBL/GenBank/DDBJ databases">
        <title>Flavisolibacter sp./LCS9/ whole genome sequencing.</title>
        <authorList>
            <person name="Kim M.K."/>
            <person name="Srinivasan S."/>
            <person name="Lee J.-J."/>
        </authorList>
    </citation>
    <scope>NUCLEOTIDE SEQUENCE [LARGE SCALE GENOMIC DNA]</scope>
    <source>
        <strain evidence="4">LCS9</strain>
    </source>
</reference>
<proteinExistence type="predicted"/>
<dbReference type="Pfam" id="PF01676">
    <property type="entry name" value="Metalloenzyme"/>
    <property type="match status" value="1"/>
</dbReference>
<sequence length="372" mass="42190">MKLIFVLGLLVLWSKGLGHADGTEVVDKPNGNNVFIITLDGFRWQELFKGADSAILNDPEFTTDSINAKALYWHPDPAVRREKLMPFVWSVIAKQGQLFGNRKYGNKVNTKNIYAVSYPGYNEIFTGAADPFVSTNKKIKNKNVNLLEYINKIPEYQNHVASFSSWNVFPYILNEERSKVYINCGYQPHTQGELTKTQMALNALQSQPQFEDQHERSDLLTFLAAREYILKNKPKVMHIGLGGTDSYGHQRKYDQYLKEANQADRIIADLWSLVQSMPCYKGNTTFIITTDHGRGNKTDTWFKHSGFVTGSSQTWIMLLGYRVKALGELKGNMQLFQKHIAGTVGYLLGVRSFSHKMLPVTSFEGENLLAAK</sequence>
<feature type="signal peptide" evidence="1">
    <location>
        <begin position="1"/>
        <end position="20"/>
    </location>
</feature>
<reference evidence="3 4" key="2">
    <citation type="journal article" date="2016" name="Int. J. Syst. Evol. Microbiol.">
        <title>Flavisolibacter tropicus sp. nov., isolated from tropical soil.</title>
        <authorList>
            <person name="Lee J.J."/>
            <person name="Kang M.S."/>
            <person name="Kim G.S."/>
            <person name="Lee C.S."/>
            <person name="Lim S."/>
            <person name="Lee J."/>
            <person name="Roh S.H."/>
            <person name="Kang H."/>
            <person name="Ha J.M."/>
            <person name="Bae S."/>
            <person name="Jung H.Y."/>
            <person name="Kim M.K."/>
        </authorList>
    </citation>
    <scope>NUCLEOTIDE SEQUENCE [LARGE SCALE GENOMIC DNA]</scope>
    <source>
        <strain evidence="3 4">LCS9</strain>
    </source>
</reference>
<dbReference type="SUPFAM" id="SSF53649">
    <property type="entry name" value="Alkaline phosphatase-like"/>
    <property type="match status" value="1"/>
</dbReference>
<evidence type="ECO:0000313" key="3">
    <source>
        <dbReference type="EMBL" id="ANE52924.1"/>
    </source>
</evidence>
<keyword evidence="4" id="KW-1185">Reference proteome</keyword>
<dbReference type="InterPro" id="IPR006124">
    <property type="entry name" value="Metalloenzyme"/>
</dbReference>
<feature type="domain" description="Metalloenzyme" evidence="2">
    <location>
        <begin position="213"/>
        <end position="296"/>
    </location>
</feature>
<evidence type="ECO:0000259" key="2">
    <source>
        <dbReference type="Pfam" id="PF01676"/>
    </source>
</evidence>
<evidence type="ECO:0000256" key="1">
    <source>
        <dbReference type="SAM" id="SignalP"/>
    </source>
</evidence>
<protein>
    <recommendedName>
        <fullName evidence="2">Metalloenzyme domain-containing protein</fullName>
    </recommendedName>
</protein>
<dbReference type="Gene3D" id="3.40.720.10">
    <property type="entry name" value="Alkaline Phosphatase, subunit A"/>
    <property type="match status" value="1"/>
</dbReference>
<evidence type="ECO:0000313" key="4">
    <source>
        <dbReference type="Proteomes" id="UP000077177"/>
    </source>
</evidence>
<dbReference type="OrthoDB" id="9791578at2"/>
<keyword evidence="1" id="KW-0732">Signal</keyword>
<gene>
    <name evidence="3" type="ORF">SY85_23030</name>
</gene>
<dbReference type="GO" id="GO:0003824">
    <property type="term" value="F:catalytic activity"/>
    <property type="evidence" value="ECO:0007669"/>
    <property type="project" value="InterPro"/>
</dbReference>
<dbReference type="EMBL" id="CP011390">
    <property type="protein sequence ID" value="ANE52924.1"/>
    <property type="molecule type" value="Genomic_DNA"/>
</dbReference>
<dbReference type="GO" id="GO:0046872">
    <property type="term" value="F:metal ion binding"/>
    <property type="evidence" value="ECO:0007669"/>
    <property type="project" value="InterPro"/>
</dbReference>
<dbReference type="Proteomes" id="UP000077177">
    <property type="component" value="Chromosome"/>
</dbReference>